<dbReference type="InterPro" id="IPR007485">
    <property type="entry name" value="LPS_assembly_LptE"/>
</dbReference>
<name>A0A212J8E6_9BACT</name>
<evidence type="ECO:0000313" key="1">
    <source>
        <dbReference type="EMBL" id="SBV95700.1"/>
    </source>
</evidence>
<dbReference type="EMBL" id="FLUM01000001">
    <property type="protein sequence ID" value="SBV95700.1"/>
    <property type="molecule type" value="Genomic_DNA"/>
</dbReference>
<reference evidence="1" key="1">
    <citation type="submission" date="2016-04" db="EMBL/GenBank/DDBJ databases">
        <authorList>
            <person name="Evans L.H."/>
            <person name="Alamgir A."/>
            <person name="Owens N."/>
            <person name="Weber N.D."/>
            <person name="Virtaneva K."/>
            <person name="Barbian K."/>
            <person name="Babar A."/>
            <person name="Rosenke K."/>
        </authorList>
    </citation>
    <scope>NUCLEOTIDE SEQUENCE</scope>
    <source>
        <strain evidence="1">86-1</strain>
    </source>
</reference>
<gene>
    <name evidence="1" type="ORF">KL86DYS1_11462</name>
</gene>
<evidence type="ECO:0008006" key="2">
    <source>
        <dbReference type="Google" id="ProtNLM"/>
    </source>
</evidence>
<proteinExistence type="predicted"/>
<protein>
    <recommendedName>
        <fullName evidence="2">Lipoprotein</fullName>
    </recommendedName>
</protein>
<dbReference type="PROSITE" id="PS51257">
    <property type="entry name" value="PROKAR_LIPOPROTEIN"/>
    <property type="match status" value="1"/>
</dbReference>
<sequence length="167" mass="19222">MKKVLLSLFFVALFVGCTVSYKFNGASINYAETPTIDIRDFQNQAPYVYPPLTQVFNERMKDVFTRNTKLQFTSINPSLEIEGEIVTYELTPLSVKEDNFSAETRLTLGVKMRFRNNKNPQEDKEETITAYRDFSSSLMLTDVQDGLIDELTKDIVDQIFNATMSNW</sequence>
<dbReference type="Pfam" id="PF04390">
    <property type="entry name" value="LptE"/>
    <property type="match status" value="1"/>
</dbReference>
<organism evidence="1">
    <name type="scientific">uncultured Dysgonomonas sp</name>
    <dbReference type="NCBI Taxonomy" id="206096"/>
    <lineage>
        <taxon>Bacteria</taxon>
        <taxon>Pseudomonadati</taxon>
        <taxon>Bacteroidota</taxon>
        <taxon>Bacteroidia</taxon>
        <taxon>Bacteroidales</taxon>
        <taxon>Dysgonomonadaceae</taxon>
        <taxon>Dysgonomonas</taxon>
        <taxon>environmental samples</taxon>
    </lineage>
</organism>
<dbReference type="AlphaFoldDB" id="A0A212J8E6"/>
<dbReference type="GO" id="GO:0019867">
    <property type="term" value="C:outer membrane"/>
    <property type="evidence" value="ECO:0007669"/>
    <property type="project" value="InterPro"/>
</dbReference>
<accession>A0A212J8E6</accession>
<dbReference type="RefSeq" id="WP_296939432.1">
    <property type="nucleotide sequence ID" value="NZ_LT599032.1"/>
</dbReference>
<dbReference type="GO" id="GO:0043165">
    <property type="term" value="P:Gram-negative-bacterium-type cell outer membrane assembly"/>
    <property type="evidence" value="ECO:0007669"/>
    <property type="project" value="InterPro"/>
</dbReference>